<comment type="caution">
    <text evidence="1">The sequence shown here is derived from an EMBL/GenBank/DDBJ whole genome shotgun (WGS) entry which is preliminary data.</text>
</comment>
<evidence type="ECO:0000313" key="1">
    <source>
        <dbReference type="EMBL" id="RMX55317.1"/>
    </source>
</evidence>
<organism evidence="1 2">
    <name type="scientific">Pocillopora damicornis</name>
    <name type="common">Cauliflower coral</name>
    <name type="synonym">Millepora damicornis</name>
    <dbReference type="NCBI Taxonomy" id="46731"/>
    <lineage>
        <taxon>Eukaryota</taxon>
        <taxon>Metazoa</taxon>
        <taxon>Cnidaria</taxon>
        <taxon>Anthozoa</taxon>
        <taxon>Hexacorallia</taxon>
        <taxon>Scleractinia</taxon>
        <taxon>Astrocoeniina</taxon>
        <taxon>Pocilloporidae</taxon>
        <taxon>Pocillopora</taxon>
    </lineage>
</organism>
<dbReference type="Gene3D" id="2.40.50.140">
    <property type="entry name" value="Nucleic acid-binding proteins"/>
    <property type="match status" value="1"/>
</dbReference>
<sequence>MAISFKYVPPAAPSLTSVADVLKTKRQGDMVTISGLIRWDSEASTPQNSKRPVRDGKLVDSTGTIDISIWSDHTALIKEGDFFEISNCNVKHYYGLKISTTTETIIKPAEKQNITNVNTDATAIKPQICCPEIQNVIIDTNAMCNTKGCKSKITGNTESKVMVSCTACNRAMLVKNCYVDMCTTFQLEKEEKQFNVVANYATLSVYLNEDIFQYRKNIDELTEKLLLLENVDFTLSKNERSIQQTNFSMPFKQILFKIALLRRCKGIPMAIDGLGGGTNSIMAKINSLTVRADLTRYGFVINEEKSLWKPVQVITCLGTVFDTYQGLISVTERRVSKLKSSIDLLRKDNCKILKVRDVASVVSQVILLTPCVGSVAKIMTRALYTVVNQKQSWDSQVELSKEAFDELTFWIDNVDSLNFRCLSNRLLDLSILTHQITLVVLLLKE</sequence>
<proteinExistence type="predicted"/>
<accession>A0A3M6UNP3</accession>
<dbReference type="OrthoDB" id="5977379at2759"/>
<dbReference type="PANTHER" id="PTHR33050">
    <property type="entry name" value="REVERSE TRANSCRIPTASE DOMAIN-CONTAINING PROTEIN"/>
    <property type="match status" value="1"/>
</dbReference>
<dbReference type="InterPro" id="IPR012340">
    <property type="entry name" value="NA-bd_OB-fold"/>
</dbReference>
<protein>
    <recommendedName>
        <fullName evidence="3">OB domain-containing protein</fullName>
    </recommendedName>
</protein>
<dbReference type="InterPro" id="IPR052055">
    <property type="entry name" value="Hepadnavirus_pol/RT"/>
</dbReference>
<dbReference type="EMBL" id="RCHS01001081">
    <property type="protein sequence ID" value="RMX55317.1"/>
    <property type="molecule type" value="Genomic_DNA"/>
</dbReference>
<gene>
    <name evidence="1" type="ORF">pdam_00025080</name>
</gene>
<evidence type="ECO:0008006" key="3">
    <source>
        <dbReference type="Google" id="ProtNLM"/>
    </source>
</evidence>
<dbReference type="Proteomes" id="UP000275408">
    <property type="component" value="Unassembled WGS sequence"/>
</dbReference>
<reference evidence="1 2" key="1">
    <citation type="journal article" date="2018" name="Sci. Rep.">
        <title>Comparative analysis of the Pocillopora damicornis genome highlights role of immune system in coral evolution.</title>
        <authorList>
            <person name="Cunning R."/>
            <person name="Bay R.A."/>
            <person name="Gillette P."/>
            <person name="Baker A.C."/>
            <person name="Traylor-Knowles N."/>
        </authorList>
    </citation>
    <scope>NUCLEOTIDE SEQUENCE [LARGE SCALE GENOMIC DNA]</scope>
    <source>
        <strain evidence="1">RSMAS</strain>
        <tissue evidence="1">Whole animal</tissue>
    </source>
</reference>
<dbReference type="STRING" id="46731.A0A3M6UNP3"/>
<dbReference type="AlphaFoldDB" id="A0A3M6UNP3"/>
<dbReference type="SUPFAM" id="SSF50249">
    <property type="entry name" value="Nucleic acid-binding proteins"/>
    <property type="match status" value="1"/>
</dbReference>
<dbReference type="PANTHER" id="PTHR33050:SF7">
    <property type="entry name" value="RIBONUCLEASE H"/>
    <property type="match status" value="1"/>
</dbReference>
<name>A0A3M6UNP3_POCDA</name>
<keyword evidence="2" id="KW-1185">Reference proteome</keyword>
<evidence type="ECO:0000313" key="2">
    <source>
        <dbReference type="Proteomes" id="UP000275408"/>
    </source>
</evidence>